<dbReference type="Proteomes" id="UP000315295">
    <property type="component" value="Unassembled WGS sequence"/>
</dbReference>
<dbReference type="EMBL" id="VIEB01000078">
    <property type="protein sequence ID" value="TQE07944.1"/>
    <property type="molecule type" value="Genomic_DNA"/>
</dbReference>
<evidence type="ECO:0000313" key="3">
    <source>
        <dbReference type="Proteomes" id="UP000315295"/>
    </source>
</evidence>
<feature type="chain" id="PRO_5022167012" evidence="1">
    <location>
        <begin position="17"/>
        <end position="89"/>
    </location>
</feature>
<dbReference type="InterPro" id="IPR050059">
    <property type="entry name" value="ATP_synthase_B_chain"/>
</dbReference>
<feature type="signal peptide" evidence="1">
    <location>
        <begin position="1"/>
        <end position="16"/>
    </location>
</feature>
<dbReference type="AlphaFoldDB" id="A0A540NA73"/>
<dbReference type="STRING" id="106549.A0A540NA73"/>
<organism evidence="2 3">
    <name type="scientific">Malus baccata</name>
    <name type="common">Siberian crab apple</name>
    <name type="synonym">Pyrus baccata</name>
    <dbReference type="NCBI Taxonomy" id="106549"/>
    <lineage>
        <taxon>Eukaryota</taxon>
        <taxon>Viridiplantae</taxon>
        <taxon>Streptophyta</taxon>
        <taxon>Embryophyta</taxon>
        <taxon>Tracheophyta</taxon>
        <taxon>Spermatophyta</taxon>
        <taxon>Magnoliopsida</taxon>
        <taxon>eudicotyledons</taxon>
        <taxon>Gunneridae</taxon>
        <taxon>Pentapetalae</taxon>
        <taxon>rosids</taxon>
        <taxon>fabids</taxon>
        <taxon>Rosales</taxon>
        <taxon>Rosaceae</taxon>
        <taxon>Amygdaloideae</taxon>
        <taxon>Maleae</taxon>
        <taxon>Malus</taxon>
    </lineage>
</organism>
<evidence type="ECO:0000256" key="1">
    <source>
        <dbReference type="SAM" id="SignalP"/>
    </source>
</evidence>
<dbReference type="PANTHER" id="PTHR33445:SF2">
    <property type="entry name" value="ATP SYNTHASE SUBUNIT B', CHLOROPLASTIC"/>
    <property type="match status" value="1"/>
</dbReference>
<protein>
    <submittedName>
        <fullName evidence="2">Uncharacterized protein</fullName>
    </submittedName>
</protein>
<sequence length="89" mass="10199">MVQFLLLMVALDKLYYSPLGKFMDERDSTIREMPTTRCSTPPTTRTQKDRTIRGFLELRIREKEEVSDLEVGSGGEKGCCAVRCRRPPS</sequence>
<dbReference type="PANTHER" id="PTHR33445">
    <property type="entry name" value="ATP SYNTHASE SUBUNIT B', CHLOROPLASTIC"/>
    <property type="match status" value="1"/>
</dbReference>
<evidence type="ECO:0000313" key="2">
    <source>
        <dbReference type="EMBL" id="TQE07944.1"/>
    </source>
</evidence>
<accession>A0A540NA73</accession>
<keyword evidence="1" id="KW-0732">Signal</keyword>
<name>A0A540NA73_MALBA</name>
<dbReference type="GO" id="GO:0046961">
    <property type="term" value="F:proton-transporting ATPase activity, rotational mechanism"/>
    <property type="evidence" value="ECO:0007669"/>
    <property type="project" value="TreeGrafter"/>
</dbReference>
<gene>
    <name evidence="2" type="ORF">C1H46_006477</name>
</gene>
<keyword evidence="3" id="KW-1185">Reference proteome</keyword>
<reference evidence="2 3" key="1">
    <citation type="journal article" date="2019" name="G3 (Bethesda)">
        <title>Sequencing of a Wild Apple (Malus baccata) Genome Unravels the Differences Between Cultivated and Wild Apple Species Regarding Disease Resistance and Cold Tolerance.</title>
        <authorList>
            <person name="Chen X."/>
        </authorList>
    </citation>
    <scope>NUCLEOTIDE SEQUENCE [LARGE SCALE GENOMIC DNA]</scope>
    <source>
        <strain evidence="3">cv. Shandingzi</strain>
        <tissue evidence="2">Leaves</tissue>
    </source>
</reference>
<proteinExistence type="predicted"/>
<comment type="caution">
    <text evidence="2">The sequence shown here is derived from an EMBL/GenBank/DDBJ whole genome shotgun (WGS) entry which is preliminary data.</text>
</comment>